<evidence type="ECO:0000313" key="1">
    <source>
        <dbReference type="EMBL" id="KYD21553.1"/>
    </source>
</evidence>
<dbReference type="Proteomes" id="UP000075324">
    <property type="component" value="Unassembled WGS sequence"/>
</dbReference>
<accession>A0A150MAI4</accession>
<sequence>MVDADWLERLFESLPVPHRGSRVGIMKEKKKFTRSVNFFLFQHFGEASLL</sequence>
<evidence type="ECO:0000313" key="2">
    <source>
        <dbReference type="Proteomes" id="UP000075324"/>
    </source>
</evidence>
<gene>
    <name evidence="1" type="ORF">B4110_0396</name>
</gene>
<dbReference type="PATRIC" id="fig|153151.4.peg.2416"/>
<reference evidence="1 2" key="1">
    <citation type="submission" date="2016-01" db="EMBL/GenBank/DDBJ databases">
        <title>Draft Genome Sequences of Seven Thermophilic Sporeformers Isolated from Foods.</title>
        <authorList>
            <person name="Berendsen E.M."/>
            <person name="Wells-Bennik M.H."/>
            <person name="Krawcyk A.O."/>
            <person name="De Jong A."/>
            <person name="Holsappel S."/>
            <person name="Eijlander R.T."/>
            <person name="Kuipers O.P."/>
        </authorList>
    </citation>
    <scope>NUCLEOTIDE SEQUENCE [LARGE SCALE GENOMIC DNA]</scope>
    <source>
        <strain evidence="1 2">B4110</strain>
    </source>
</reference>
<comment type="caution">
    <text evidence="1">The sequence shown here is derived from an EMBL/GenBank/DDBJ whole genome shotgun (WGS) entry which is preliminary data.</text>
</comment>
<name>A0A150MAI4_9BACL</name>
<dbReference type="EMBL" id="LQYW01000188">
    <property type="protein sequence ID" value="KYD21553.1"/>
    <property type="molecule type" value="Genomic_DNA"/>
</dbReference>
<protein>
    <submittedName>
        <fullName evidence="1">Uncharacterized protein</fullName>
    </submittedName>
</protein>
<proteinExistence type="predicted"/>
<dbReference type="AlphaFoldDB" id="A0A150MAI4"/>
<organism evidence="1 2">
    <name type="scientific">Parageobacillus toebii</name>
    <dbReference type="NCBI Taxonomy" id="153151"/>
    <lineage>
        <taxon>Bacteria</taxon>
        <taxon>Bacillati</taxon>
        <taxon>Bacillota</taxon>
        <taxon>Bacilli</taxon>
        <taxon>Bacillales</taxon>
        <taxon>Anoxybacillaceae</taxon>
        <taxon>Parageobacillus</taxon>
    </lineage>
</organism>